<dbReference type="Proteomes" id="UP000045782">
    <property type="component" value="Unassembled WGS sequence"/>
</dbReference>
<sequence length="104" mass="11940">MSDEGSEPVLDYHSRLIAESLQGGAQFTAIPGENEEYLALAGYGEHIGAEEAFNIFIRRWIDPRWWPHLMDSDDNEAEYVRRWIRRENLAAAAQKARPNEQPTP</sequence>
<dbReference type="AlphaFoldDB" id="A0A0U0ZSV5"/>
<dbReference type="RefSeq" id="WP_052619055.1">
    <property type="nucleotide sequence ID" value="NZ_CSWP01000009.1"/>
</dbReference>
<proteinExistence type="predicted"/>
<evidence type="ECO:0000313" key="1">
    <source>
        <dbReference type="EMBL" id="CPV66518.1"/>
    </source>
</evidence>
<dbReference type="EMBL" id="CSWP01000009">
    <property type="protein sequence ID" value="CPV66518.1"/>
    <property type="molecule type" value="Genomic_DNA"/>
</dbReference>
<protein>
    <submittedName>
        <fullName evidence="1">Uncharacterized protein</fullName>
    </submittedName>
</protein>
<evidence type="ECO:0000313" key="2">
    <source>
        <dbReference type="Proteomes" id="UP000045782"/>
    </source>
</evidence>
<organism evidence="1 2">
    <name type="scientific">Mycobacteroides abscessus</name>
    <dbReference type="NCBI Taxonomy" id="36809"/>
    <lineage>
        <taxon>Bacteria</taxon>
        <taxon>Bacillati</taxon>
        <taxon>Actinomycetota</taxon>
        <taxon>Actinomycetes</taxon>
        <taxon>Mycobacteriales</taxon>
        <taxon>Mycobacteriaceae</taxon>
        <taxon>Mycobacteroides</taxon>
    </lineage>
</organism>
<reference evidence="1 2" key="1">
    <citation type="submission" date="2015-03" db="EMBL/GenBank/DDBJ databases">
        <authorList>
            <person name="Murphy D."/>
        </authorList>
    </citation>
    <scope>NUCLEOTIDE SEQUENCE [LARGE SCALE GENOMIC DNA]</scope>
    <source>
        <strain evidence="1 2">PAP088</strain>
    </source>
</reference>
<name>A0A0U0ZSV5_9MYCO</name>
<gene>
    <name evidence="1" type="ORF">ERS075579_04021</name>
</gene>
<accession>A0A0U0ZSV5</accession>